<keyword evidence="2" id="KW-1185">Reference proteome</keyword>
<comment type="caution">
    <text evidence="1">The sequence shown here is derived from an EMBL/GenBank/DDBJ whole genome shotgun (WGS) entry which is preliminary data.</text>
</comment>
<accession>A0ABQ2RW63</accession>
<dbReference type="Proteomes" id="UP000634308">
    <property type="component" value="Unassembled WGS sequence"/>
</dbReference>
<name>A0ABQ2RW63_9DEIO</name>
<dbReference type="EMBL" id="BMQM01000037">
    <property type="protein sequence ID" value="GGR71660.1"/>
    <property type="molecule type" value="Genomic_DNA"/>
</dbReference>
<protein>
    <submittedName>
        <fullName evidence="1">Uncharacterized protein</fullName>
    </submittedName>
</protein>
<proteinExistence type="predicted"/>
<evidence type="ECO:0000313" key="1">
    <source>
        <dbReference type="EMBL" id="GGR71660.1"/>
    </source>
</evidence>
<gene>
    <name evidence="1" type="ORF">GCM10008959_36640</name>
</gene>
<evidence type="ECO:0000313" key="2">
    <source>
        <dbReference type="Proteomes" id="UP000634308"/>
    </source>
</evidence>
<dbReference type="RefSeq" id="WP_189066433.1">
    <property type="nucleotide sequence ID" value="NZ_BMQM01000037.1"/>
</dbReference>
<reference evidence="2" key="1">
    <citation type="journal article" date="2019" name="Int. J. Syst. Evol. Microbiol.">
        <title>The Global Catalogue of Microorganisms (GCM) 10K type strain sequencing project: providing services to taxonomists for standard genome sequencing and annotation.</title>
        <authorList>
            <consortium name="The Broad Institute Genomics Platform"/>
            <consortium name="The Broad Institute Genome Sequencing Center for Infectious Disease"/>
            <person name="Wu L."/>
            <person name="Ma J."/>
        </authorList>
    </citation>
    <scope>NUCLEOTIDE SEQUENCE [LARGE SCALE GENOMIC DNA]</scope>
    <source>
        <strain evidence="2">JCM 31404</strain>
    </source>
</reference>
<sequence>MGVWPVWPQLTWWTLLAVLLINLPGTQAQPIRSVPVPATCQSESQGFLLGTTDGSGGVLRRLDLRGSSTVLQRFPAPVAQLLCILDHTVEKGQVAAMTTDGRVWLGVPGRMQSVARARGDAPYLLFKTADPRPACDWRNSPERADCPTHLLVISSQRSLLGQPGVRVEIMTPRPRFLGRTVKSWHLPDVQPARIDFNGLLGQRDGHVVLISWWSGHEYDRSLGPGPDDAGALHAVAEAKLYTGIDRTTGRAWLVQSDSIDTEAPRLDVTLPGPAMADLPILIPDNYDVPEVANVFGRERATGRWLGWQVQLRGGKIRALTLPAVQGTVLTIMPSPASGLRLVVRTGDAYRLQPWAP</sequence>
<organism evidence="1 2">
    <name type="scientific">Deinococcus seoulensis</name>
    <dbReference type="NCBI Taxonomy" id="1837379"/>
    <lineage>
        <taxon>Bacteria</taxon>
        <taxon>Thermotogati</taxon>
        <taxon>Deinococcota</taxon>
        <taxon>Deinococci</taxon>
        <taxon>Deinococcales</taxon>
        <taxon>Deinococcaceae</taxon>
        <taxon>Deinococcus</taxon>
    </lineage>
</organism>